<sequence>MELDDVKISRAIIESFMEDFIDYTDIDVAIGGGGPSGLVAGYYLAKAGLKVALFERKLSIGGGMWGGGMMFNKIVVQEESKRILDEFGIGSQKYDDDYYVADSVECVSTLCSKATQAGLKIFNLISIEDVMMKESKDVAGLVLNWSAVEMGRLHVDPLTIRTKAVIDATGHDCEVVKVVEKKVGPKLNTETGTIIGEKPMWAEVGEKALMDNTKEVYPGLYVTGMAANAVYGSPRMGPIFGGMLLSGERIAEILIEKLK</sequence>
<dbReference type="InterPro" id="IPR036188">
    <property type="entry name" value="FAD/NAD-bd_sf"/>
</dbReference>
<keyword evidence="5 6" id="KW-0520">NAD</keyword>
<dbReference type="EC" id="2.4.2.59" evidence="6"/>
<dbReference type="SUPFAM" id="SSF51905">
    <property type="entry name" value="FAD/NAD(P)-binding domain"/>
    <property type="match status" value="1"/>
</dbReference>
<dbReference type="Gene3D" id="3.50.50.60">
    <property type="entry name" value="FAD/NAD(P)-binding domain"/>
    <property type="match status" value="1"/>
</dbReference>
<accession>A0A9E5A0F9</accession>
<dbReference type="PANTHER" id="PTHR43422:SF3">
    <property type="entry name" value="THIAMINE THIAZOLE SYNTHASE"/>
    <property type="match status" value="1"/>
</dbReference>
<feature type="binding site" description="in other chain" evidence="6">
    <location>
        <position position="127"/>
    </location>
    <ligand>
        <name>NAD(+)</name>
        <dbReference type="ChEBI" id="CHEBI:57540"/>
        <note>ligand shared between two adjacent protomers</note>
    </ligand>
</feature>
<dbReference type="NCBIfam" id="TIGR00292">
    <property type="entry name" value="sulfide-dependent adenosine diphosphate thiazole synthase"/>
    <property type="match status" value="1"/>
</dbReference>
<evidence type="ECO:0000256" key="4">
    <source>
        <dbReference type="ARBA" id="ARBA00023004"/>
    </source>
</evidence>
<feature type="binding site" evidence="6">
    <location>
        <position position="156"/>
    </location>
    <ligand>
        <name>Fe cation</name>
        <dbReference type="ChEBI" id="CHEBI:24875"/>
        <note>ligand shared between two adjacent protomers</note>
    </ligand>
</feature>
<dbReference type="InterPro" id="IPR002922">
    <property type="entry name" value="Thi4_fam"/>
</dbReference>
<feature type="binding site" evidence="6">
    <location>
        <position position="235"/>
    </location>
    <ligand>
        <name>glycine</name>
        <dbReference type="ChEBI" id="CHEBI:57305"/>
    </ligand>
</feature>
<feature type="binding site" description="in other chain" evidence="6">
    <location>
        <position position="225"/>
    </location>
    <ligand>
        <name>NAD(+)</name>
        <dbReference type="ChEBI" id="CHEBI:57540"/>
        <note>ligand shared between two adjacent protomers</note>
    </ligand>
</feature>
<dbReference type="InterPro" id="IPR022828">
    <property type="entry name" value="Thi4_prok"/>
</dbReference>
<reference evidence="7" key="1">
    <citation type="submission" date="2022-12" db="EMBL/GenBank/DDBJ databases">
        <title>Reclassification of two methanogenic archaea species isolated from the Kolyma lowland permafrost.</title>
        <authorList>
            <person name="Trubitsyn V.E."/>
            <person name="Rivkina E.M."/>
            <person name="Shcherbakova V.A."/>
        </authorList>
    </citation>
    <scope>NUCLEOTIDE SEQUENCE</scope>
    <source>
        <strain evidence="7">M2</strain>
        <strain evidence="8">MK4</strain>
    </source>
</reference>
<dbReference type="GO" id="GO:0052837">
    <property type="term" value="P:thiazole biosynthetic process"/>
    <property type="evidence" value="ECO:0007669"/>
    <property type="project" value="UniProtKB-UniRule"/>
</dbReference>
<evidence type="ECO:0000256" key="3">
    <source>
        <dbReference type="ARBA" id="ARBA00022977"/>
    </source>
</evidence>
<feature type="binding site" description="in other chain" evidence="6">
    <location>
        <position position="63"/>
    </location>
    <ligand>
        <name>NAD(+)</name>
        <dbReference type="ChEBI" id="CHEBI:57540"/>
        <note>ligand shared between two adjacent protomers</note>
    </ligand>
</feature>
<keyword evidence="1 6" id="KW-0808">Transferase</keyword>
<dbReference type="Proteomes" id="UP001074446">
    <property type="component" value="Unassembled WGS sequence"/>
</dbReference>
<evidence type="ECO:0000256" key="5">
    <source>
        <dbReference type="ARBA" id="ARBA00023027"/>
    </source>
</evidence>
<dbReference type="GO" id="GO:0009229">
    <property type="term" value="P:thiamine diphosphate biosynthetic process"/>
    <property type="evidence" value="ECO:0007669"/>
    <property type="project" value="UniProtKB-UniRule"/>
</dbReference>
<protein>
    <recommendedName>
        <fullName evidence="6">Thiamine thiazole synthase</fullName>
        <ecNumber evidence="6">2.4.2.59</ecNumber>
    </recommendedName>
</protein>
<comment type="caution">
    <text evidence="7">The sequence shown here is derived from an EMBL/GenBank/DDBJ whole genome shotgun (WGS) entry which is preliminary data.</text>
</comment>
<dbReference type="PANTHER" id="PTHR43422">
    <property type="entry name" value="THIAMINE THIAZOLE SYNTHASE"/>
    <property type="match status" value="1"/>
</dbReference>
<dbReference type="GO" id="GO:0016763">
    <property type="term" value="F:pentosyltransferase activity"/>
    <property type="evidence" value="ECO:0007669"/>
    <property type="project" value="UniProtKB-UniRule"/>
</dbReference>
<proteinExistence type="inferred from homology"/>
<dbReference type="Pfam" id="PF01946">
    <property type="entry name" value="Thi4"/>
    <property type="match status" value="1"/>
</dbReference>
<keyword evidence="7" id="KW-0328">Glycosyltransferase</keyword>
<comment type="subunit">
    <text evidence="6">Homooctamer; tetramer of dimers.</text>
</comment>
<dbReference type="AlphaFoldDB" id="A0A9E5A0F9"/>
<dbReference type="Proteomes" id="UP001068021">
    <property type="component" value="Unassembled WGS sequence"/>
</dbReference>
<dbReference type="GO" id="GO:0005506">
    <property type="term" value="F:iron ion binding"/>
    <property type="evidence" value="ECO:0007669"/>
    <property type="project" value="UniProtKB-UniRule"/>
</dbReference>
<keyword evidence="2 6" id="KW-0479">Metal-binding</keyword>
<feature type="binding site" description="in other chain" evidence="6">
    <location>
        <position position="36"/>
    </location>
    <ligand>
        <name>NAD(+)</name>
        <dbReference type="ChEBI" id="CHEBI:57540"/>
        <note>ligand shared between two adjacent protomers</note>
    </ligand>
</feature>
<evidence type="ECO:0000313" key="7">
    <source>
        <dbReference type="EMBL" id="MCZ3366579.1"/>
    </source>
</evidence>
<gene>
    <name evidence="6" type="primary">thi4</name>
    <name evidence="8" type="ORF">O3H35_16630</name>
    <name evidence="7" type="ORF">O3H54_11880</name>
</gene>
<keyword evidence="3 6" id="KW-0784">Thiamine biosynthesis</keyword>
<dbReference type="RefSeq" id="WP_048080999.1">
    <property type="nucleotide sequence ID" value="NZ_JAPVER010000020.1"/>
</dbReference>
<comment type="catalytic activity">
    <reaction evidence="6">
        <text>hydrogen sulfide + glycine + NAD(+) = ADP-5-ethyl-4-methylthiazole-2-carboxylate + nicotinamide + 3 H2O + H(+)</text>
        <dbReference type="Rhea" id="RHEA:55704"/>
        <dbReference type="ChEBI" id="CHEBI:15377"/>
        <dbReference type="ChEBI" id="CHEBI:15378"/>
        <dbReference type="ChEBI" id="CHEBI:17154"/>
        <dbReference type="ChEBI" id="CHEBI:29919"/>
        <dbReference type="ChEBI" id="CHEBI:57305"/>
        <dbReference type="ChEBI" id="CHEBI:57540"/>
        <dbReference type="ChEBI" id="CHEBI:139151"/>
        <dbReference type="EC" id="2.4.2.59"/>
    </reaction>
</comment>
<keyword evidence="9" id="KW-1185">Reference proteome</keyword>
<comment type="caution">
    <text evidence="6">Lacks conserved residue(s) required for the propagation of feature annotation.</text>
</comment>
<evidence type="ECO:0000256" key="6">
    <source>
        <dbReference type="HAMAP-Rule" id="MF_00304"/>
    </source>
</evidence>
<evidence type="ECO:0000256" key="2">
    <source>
        <dbReference type="ARBA" id="ARBA00022723"/>
    </source>
</evidence>
<name>A0A9E5A0F9_9EURY</name>
<feature type="binding site" description="in other chain" evidence="6">
    <location>
        <begin position="55"/>
        <end position="56"/>
    </location>
    <ligand>
        <name>NAD(+)</name>
        <dbReference type="ChEBI" id="CHEBI:57540"/>
        <note>ligand shared between two adjacent protomers</note>
    </ligand>
</feature>
<organism evidence="7 9">
    <name type="scientific">Methanobacterium veterum</name>
    <dbReference type="NCBI Taxonomy" id="408577"/>
    <lineage>
        <taxon>Archaea</taxon>
        <taxon>Methanobacteriati</taxon>
        <taxon>Methanobacteriota</taxon>
        <taxon>Methanomada group</taxon>
        <taxon>Methanobacteria</taxon>
        <taxon>Methanobacteriales</taxon>
        <taxon>Methanobacteriaceae</taxon>
        <taxon>Methanobacterium</taxon>
    </lineage>
</organism>
<comment type="pathway">
    <text evidence="6">Cofactor biosynthesis; thiamine diphosphate biosynthesis.</text>
</comment>
<comment type="similarity">
    <text evidence="6">Belongs to the THI4 family.</text>
</comment>
<dbReference type="PRINTS" id="PR00419">
    <property type="entry name" value="ADXRDTASE"/>
</dbReference>
<evidence type="ECO:0000313" key="9">
    <source>
        <dbReference type="Proteomes" id="UP001068021"/>
    </source>
</evidence>
<comment type="function">
    <text evidence="6">Involved in the biosynthesis of the thiazole moiety of thiamine. Catalyzes the conversion of NAD and glycine to adenosine diphosphate 5-(2-hydroxyethyl)-4-methylthiazole-2-carboxylate (ADT), an adenylated thiazole intermediate, using free sulfide as a source of sulfur.</text>
</comment>
<dbReference type="HAMAP" id="MF_00304">
    <property type="entry name" value="Thi4"/>
    <property type="match status" value="1"/>
</dbReference>
<feature type="binding site" evidence="6">
    <location>
        <begin position="154"/>
        <end position="156"/>
    </location>
    <ligand>
        <name>NAD(+)</name>
        <dbReference type="ChEBI" id="CHEBI:57540"/>
        <note>ligand shared between two adjacent protomers</note>
    </ligand>
</feature>
<evidence type="ECO:0000313" key="8">
    <source>
        <dbReference type="EMBL" id="MCZ3374277.1"/>
    </source>
</evidence>
<dbReference type="EMBL" id="JAPVER010000020">
    <property type="protein sequence ID" value="MCZ3366579.1"/>
    <property type="molecule type" value="Genomic_DNA"/>
</dbReference>
<dbReference type="EMBL" id="JAPVES010000030">
    <property type="protein sequence ID" value="MCZ3374277.1"/>
    <property type="molecule type" value="Genomic_DNA"/>
</dbReference>
<keyword evidence="4 6" id="KW-0408">Iron</keyword>
<dbReference type="GO" id="GO:0009228">
    <property type="term" value="P:thiamine biosynthetic process"/>
    <property type="evidence" value="ECO:0007669"/>
    <property type="project" value="UniProtKB-KW"/>
</dbReference>
<evidence type="ECO:0000256" key="1">
    <source>
        <dbReference type="ARBA" id="ARBA00022679"/>
    </source>
</evidence>
<comment type="cofactor">
    <cofactor evidence="6">
        <name>Fe(2+)</name>
        <dbReference type="ChEBI" id="CHEBI:29033"/>
    </cofactor>
</comment>
<feature type="binding site" description="in other chain" evidence="6">
    <location>
        <position position="171"/>
    </location>
    <ligand>
        <name>Fe cation</name>
        <dbReference type="ChEBI" id="CHEBI:24875"/>
        <note>ligand shared between two adjacent protomers</note>
    </ligand>
</feature>